<organism evidence="2 3">
    <name type="scientific">Novosphingobium aquiterrae</name>
    <dbReference type="NCBI Taxonomy" id="624388"/>
    <lineage>
        <taxon>Bacteria</taxon>
        <taxon>Pseudomonadati</taxon>
        <taxon>Pseudomonadota</taxon>
        <taxon>Alphaproteobacteria</taxon>
        <taxon>Sphingomonadales</taxon>
        <taxon>Sphingomonadaceae</taxon>
        <taxon>Novosphingobium</taxon>
    </lineage>
</organism>
<proteinExistence type="predicted"/>
<dbReference type="Proteomes" id="UP001589943">
    <property type="component" value="Unassembled WGS sequence"/>
</dbReference>
<protein>
    <recommendedName>
        <fullName evidence="4">Transporter</fullName>
    </recommendedName>
</protein>
<comment type="caution">
    <text evidence="2">The sequence shown here is derived from an EMBL/GenBank/DDBJ whole genome shotgun (WGS) entry which is preliminary data.</text>
</comment>
<evidence type="ECO:0008006" key="4">
    <source>
        <dbReference type="Google" id="ProtNLM"/>
    </source>
</evidence>
<evidence type="ECO:0000313" key="3">
    <source>
        <dbReference type="Proteomes" id="UP001589943"/>
    </source>
</evidence>
<gene>
    <name evidence="2" type="ORF">ACFFF7_02425</name>
</gene>
<dbReference type="RefSeq" id="WP_379479767.1">
    <property type="nucleotide sequence ID" value="NZ_JBHLTL010000001.1"/>
</dbReference>
<keyword evidence="3" id="KW-1185">Reference proteome</keyword>
<feature type="signal peptide" evidence="1">
    <location>
        <begin position="1"/>
        <end position="21"/>
    </location>
</feature>
<evidence type="ECO:0000313" key="2">
    <source>
        <dbReference type="EMBL" id="MFC0588260.1"/>
    </source>
</evidence>
<evidence type="ECO:0000256" key="1">
    <source>
        <dbReference type="SAM" id="SignalP"/>
    </source>
</evidence>
<accession>A0ABV6PEK9</accession>
<keyword evidence="1" id="KW-0732">Signal</keyword>
<sequence length="334" mass="34859">MKFPIVVLVGVALLGPSPALAHHTGPTGIGGNGGGLTVQGPETIEAGKGAVGFQLTYLRTKQRSATELEDLAALDIHAHDTDYIATAVIGAAYGVSDRLTLIAELPYLRRAGLREGEALPVSGVNDLGNISSLGDASILAKYRLVGSDISGAALIGGIKLPTGSTDRMSRVGELLETEHQPGSGSWDYYLGGAAGTEVGWVSIDASLLYQFSTSGAQATRLGDRLQGGVALSHRFGPAEHHHDHAGGADNEEHAHQSWDAFAEATVEWEGRQKVAGVVEEATGGTAIWMTAGSRLNAASGYSVTVAAGVPIWQDIRPSHADNRYRFTLSLAKAF</sequence>
<reference evidence="2 3" key="1">
    <citation type="submission" date="2024-09" db="EMBL/GenBank/DDBJ databases">
        <authorList>
            <person name="Sun Q."/>
            <person name="Mori K."/>
        </authorList>
    </citation>
    <scope>NUCLEOTIDE SEQUENCE [LARGE SCALE GENOMIC DNA]</scope>
    <source>
        <strain evidence="2 3">NCAIM B.02537</strain>
    </source>
</reference>
<name>A0ABV6PEK9_9SPHN</name>
<dbReference type="EMBL" id="JBHLTL010000001">
    <property type="protein sequence ID" value="MFC0588260.1"/>
    <property type="molecule type" value="Genomic_DNA"/>
</dbReference>
<feature type="chain" id="PRO_5045533785" description="Transporter" evidence="1">
    <location>
        <begin position="22"/>
        <end position="334"/>
    </location>
</feature>